<evidence type="ECO:0000313" key="2">
    <source>
        <dbReference type="EMBL" id="KAK6996734.1"/>
    </source>
</evidence>
<comment type="caution">
    <text evidence="2">The sequence shown here is derived from an EMBL/GenBank/DDBJ whole genome shotgun (WGS) entry which is preliminary data.</text>
</comment>
<evidence type="ECO:0000313" key="3">
    <source>
        <dbReference type="Proteomes" id="UP001362999"/>
    </source>
</evidence>
<gene>
    <name evidence="2" type="ORF">R3P38DRAFT_3627681</name>
</gene>
<proteinExistence type="predicted"/>
<feature type="region of interest" description="Disordered" evidence="1">
    <location>
        <begin position="188"/>
        <end position="214"/>
    </location>
</feature>
<organism evidence="2 3">
    <name type="scientific">Favolaschia claudopus</name>
    <dbReference type="NCBI Taxonomy" id="2862362"/>
    <lineage>
        <taxon>Eukaryota</taxon>
        <taxon>Fungi</taxon>
        <taxon>Dikarya</taxon>
        <taxon>Basidiomycota</taxon>
        <taxon>Agaricomycotina</taxon>
        <taxon>Agaricomycetes</taxon>
        <taxon>Agaricomycetidae</taxon>
        <taxon>Agaricales</taxon>
        <taxon>Marasmiineae</taxon>
        <taxon>Mycenaceae</taxon>
        <taxon>Favolaschia</taxon>
    </lineage>
</organism>
<name>A0AAV9ZZM0_9AGAR</name>
<dbReference type="AlphaFoldDB" id="A0AAV9ZZM0"/>
<sequence>MLKDTRRGVLSPTISTSPQTPLCFVGVMEARTKLTYKTGPDLNTQTFRTKPSIRQQPTRSARTRQLVRTTNVPYNASTYDIDSLLPELTPLEPGLSTLLVGIMVSLRVPPRSSYVISAESSVDLRSPARLAPTTPINKDAAFNAHFRLVYLKYPRPRHHDPSPTRNLFSTFPSFASCKMRVRCGSHPANDEINPALDKKTRDTGHEPPQSPCLAGTTASLSVATSSWWYVLIQRTLPPSCVLYPRPSLASSYNSLDLVSRPIYTLRYRESPLNLAF</sequence>
<keyword evidence="3" id="KW-1185">Reference proteome</keyword>
<feature type="compositionally biased region" description="Basic and acidic residues" evidence="1">
    <location>
        <begin position="196"/>
        <end position="205"/>
    </location>
</feature>
<dbReference type="Proteomes" id="UP001362999">
    <property type="component" value="Unassembled WGS sequence"/>
</dbReference>
<protein>
    <submittedName>
        <fullName evidence="2">Uncharacterized protein</fullName>
    </submittedName>
</protein>
<accession>A0AAV9ZZM0</accession>
<dbReference type="EMBL" id="JAWWNJ010000096">
    <property type="protein sequence ID" value="KAK6996734.1"/>
    <property type="molecule type" value="Genomic_DNA"/>
</dbReference>
<reference evidence="2 3" key="1">
    <citation type="journal article" date="2024" name="J Genomics">
        <title>Draft genome sequencing and assembly of Favolaschia claudopus CIRM-BRFM 2984 isolated from oak limbs.</title>
        <authorList>
            <person name="Navarro D."/>
            <person name="Drula E."/>
            <person name="Chaduli D."/>
            <person name="Cazenave R."/>
            <person name="Ahrendt S."/>
            <person name="Wang J."/>
            <person name="Lipzen A."/>
            <person name="Daum C."/>
            <person name="Barry K."/>
            <person name="Grigoriev I.V."/>
            <person name="Favel A."/>
            <person name="Rosso M.N."/>
            <person name="Martin F."/>
        </authorList>
    </citation>
    <scope>NUCLEOTIDE SEQUENCE [LARGE SCALE GENOMIC DNA]</scope>
    <source>
        <strain evidence="2 3">CIRM-BRFM 2984</strain>
    </source>
</reference>
<evidence type="ECO:0000256" key="1">
    <source>
        <dbReference type="SAM" id="MobiDB-lite"/>
    </source>
</evidence>